<gene>
    <name evidence="1" type="ORF">LCGC14_0857260</name>
</gene>
<evidence type="ECO:0000313" key="1">
    <source>
        <dbReference type="EMBL" id="KKN28160.1"/>
    </source>
</evidence>
<accession>A0A0F9P8E0</accession>
<proteinExistence type="predicted"/>
<name>A0A0F9P8E0_9ZZZZ</name>
<dbReference type="AlphaFoldDB" id="A0A0F9P8E0"/>
<reference evidence="1" key="1">
    <citation type="journal article" date="2015" name="Nature">
        <title>Complex archaea that bridge the gap between prokaryotes and eukaryotes.</title>
        <authorList>
            <person name="Spang A."/>
            <person name="Saw J.H."/>
            <person name="Jorgensen S.L."/>
            <person name="Zaremba-Niedzwiedzka K."/>
            <person name="Martijn J."/>
            <person name="Lind A.E."/>
            <person name="van Eijk R."/>
            <person name="Schleper C."/>
            <person name="Guy L."/>
            <person name="Ettema T.J."/>
        </authorList>
    </citation>
    <scope>NUCLEOTIDE SEQUENCE</scope>
</reference>
<protein>
    <submittedName>
        <fullName evidence="1">Uncharacterized protein</fullName>
    </submittedName>
</protein>
<dbReference type="EMBL" id="LAZR01002584">
    <property type="protein sequence ID" value="KKN28160.1"/>
    <property type="molecule type" value="Genomic_DNA"/>
</dbReference>
<sequence>MINALIMVLVVLLTVGAGAGYLYRNEAIRRGRVRAEQAFGAWRQLFFDQNDFNKHVLVSHRDALTPGEYLYFQALVQDIYEYYQKNPTQMPGHQVPDNVIQFPVTEDDDAPER</sequence>
<organism evidence="1">
    <name type="scientific">marine sediment metagenome</name>
    <dbReference type="NCBI Taxonomy" id="412755"/>
    <lineage>
        <taxon>unclassified sequences</taxon>
        <taxon>metagenomes</taxon>
        <taxon>ecological metagenomes</taxon>
    </lineage>
</organism>
<comment type="caution">
    <text evidence="1">The sequence shown here is derived from an EMBL/GenBank/DDBJ whole genome shotgun (WGS) entry which is preliminary data.</text>
</comment>